<dbReference type="SUPFAM" id="SSF53300">
    <property type="entry name" value="vWA-like"/>
    <property type="match status" value="1"/>
</dbReference>
<evidence type="ECO:0000313" key="13">
    <source>
        <dbReference type="EMBL" id="CCD14843.1"/>
    </source>
</evidence>
<sequence>MCSSTVFALDMSHQSPSLSNAVEILQVLALSYMIPTTGTRMGLVISGAPSECSASSQHSSGYRKHRVFEHISSLCRPSIFDFLEELRETQREHRQTHSEWLATGFIDSLLVCSDLFRLLGSGGKRRNVLYLITDARTKVARMESIGEVRKCFSKQNITLLVVGVDFKFFGDGCAGSWKNGYDGVKTEPIADDEEDVREKNQLALRDLCNELNNGSKVISLSEALETSRQPKCKRVNHCPKTMIFSIGNIQLATHISLGAKREVFKAASKEAGNKRSPSETKESRTEMLRDKPRGRKPKRARGTDVACGGVSENVNDHGSTTLPDVIEGSEHQGIDVIACVPKKKFPVHVLMEEAAHLVTPLPTDECGAKAFRSIVRAMGSEGLSLVVRYGLRRGGNVAIGLCVPLSSAQQDVLVLVRLPFRSEIRPLCFPGREQVEPFLDSGGVNAAEQGRLISSIVQGLTVEKEVLRPDKTFNPFLQQCYATQRAKLNQRYTRCFENTQGLSGDVEVCLPLLPEIKRSSTAFGYPGNILERLFVDVREQLDACRGAFGYVSCWQNQKSFDLKGQCNILSQEECVIDSKVEKQEFSDDDPALPTLSSHRLGGTPSNAVFSECVESPNGLV</sequence>
<evidence type="ECO:0000256" key="9">
    <source>
        <dbReference type="ARBA" id="ARBA00023204"/>
    </source>
</evidence>
<evidence type="ECO:0000256" key="6">
    <source>
        <dbReference type="ARBA" id="ARBA00022840"/>
    </source>
</evidence>
<dbReference type="Pfam" id="PF02735">
    <property type="entry name" value="Ku"/>
    <property type="match status" value="1"/>
</dbReference>
<dbReference type="EMBL" id="CAEQ01001670">
    <property type="protein sequence ID" value="CCD14843.1"/>
    <property type="molecule type" value="Genomic_DNA"/>
</dbReference>
<dbReference type="PANTHER" id="PTHR12604:SF4">
    <property type="entry name" value="X-RAY REPAIR CROSS-COMPLEMENTING PROTEIN 5"/>
    <property type="match status" value="1"/>
</dbReference>
<name>F9WC51_TRYCI</name>
<keyword evidence="6" id="KW-0067">ATP-binding</keyword>
<dbReference type="GO" id="GO:0006303">
    <property type="term" value="P:double-strand break repair via nonhomologous end joining"/>
    <property type="evidence" value="ECO:0007669"/>
    <property type="project" value="InterPro"/>
</dbReference>
<keyword evidence="7" id="KW-0238">DNA-binding</keyword>
<keyword evidence="4" id="KW-0378">Hydrolase</keyword>
<dbReference type="InterPro" id="IPR036465">
    <property type="entry name" value="vWFA_dom_sf"/>
</dbReference>
<evidence type="ECO:0000256" key="2">
    <source>
        <dbReference type="ARBA" id="ARBA00022741"/>
    </source>
</evidence>
<dbReference type="GO" id="GO:0016787">
    <property type="term" value="F:hydrolase activity"/>
    <property type="evidence" value="ECO:0007669"/>
    <property type="project" value="UniProtKB-KW"/>
</dbReference>
<dbReference type="GO" id="GO:0006310">
    <property type="term" value="P:DNA recombination"/>
    <property type="evidence" value="ECO:0007669"/>
    <property type="project" value="UniProtKB-KW"/>
</dbReference>
<feature type="region of interest" description="Disordered" evidence="11">
    <location>
        <begin position="267"/>
        <end position="313"/>
    </location>
</feature>
<dbReference type="Gene3D" id="3.40.50.410">
    <property type="entry name" value="von Willebrand factor, type A domain"/>
    <property type="match status" value="1"/>
</dbReference>
<dbReference type="Proteomes" id="UP000000702">
    <property type="component" value="Unassembled WGS sequence"/>
</dbReference>
<gene>
    <name evidence="13" type="ORF">TCIL3000_0_54200</name>
</gene>
<evidence type="ECO:0000256" key="1">
    <source>
        <dbReference type="ARBA" id="ARBA00004123"/>
    </source>
</evidence>
<feature type="compositionally biased region" description="Basic and acidic residues" evidence="11">
    <location>
        <begin position="267"/>
        <end position="291"/>
    </location>
</feature>
<dbReference type="Gene3D" id="2.40.290.10">
    <property type="match status" value="1"/>
</dbReference>
<accession>F9WC51</accession>
<dbReference type="PANTHER" id="PTHR12604">
    <property type="entry name" value="KU AUTOANTIGEN DNA HELICASE"/>
    <property type="match status" value="1"/>
</dbReference>
<reference evidence="13 14" key="2">
    <citation type="journal article" date="2012" name="Proc. Natl. Acad. Sci. U.S.A.">
        <title>Antigenic diversity is generated by distinct evolutionary mechanisms in African trypanosome species.</title>
        <authorList>
            <person name="Jackson A.P."/>
            <person name="Berry A."/>
            <person name="Aslett M."/>
            <person name="Allison H.C."/>
            <person name="Burton P."/>
            <person name="Vavrova-Anderson J."/>
            <person name="Brown R."/>
            <person name="Browne H."/>
            <person name="Corton N."/>
            <person name="Hauser H."/>
            <person name="Gamble J."/>
            <person name="Gilderthorp R."/>
            <person name="Marcello L."/>
            <person name="McQuillan J."/>
            <person name="Otto T.D."/>
            <person name="Quail M.A."/>
            <person name="Sanders M.J."/>
            <person name="van Tonder A."/>
            <person name="Ginger M.L."/>
            <person name="Field M.C."/>
            <person name="Barry J.D."/>
            <person name="Hertz-Fowler C."/>
            <person name="Berriman M."/>
        </authorList>
    </citation>
    <scope>NUCLEOTIDE SEQUENCE [LARGE SCALE GENOMIC DNA]</scope>
    <source>
        <strain evidence="13 14">IL3000</strain>
    </source>
</reference>
<dbReference type="GO" id="GO:0043564">
    <property type="term" value="C:Ku70:Ku80 complex"/>
    <property type="evidence" value="ECO:0007669"/>
    <property type="project" value="TreeGrafter"/>
</dbReference>
<dbReference type="GO" id="GO:0004386">
    <property type="term" value="F:helicase activity"/>
    <property type="evidence" value="ECO:0007669"/>
    <property type="project" value="UniProtKB-KW"/>
</dbReference>
<evidence type="ECO:0000256" key="7">
    <source>
        <dbReference type="ARBA" id="ARBA00023125"/>
    </source>
</evidence>
<dbReference type="GO" id="GO:0003690">
    <property type="term" value="F:double-stranded DNA binding"/>
    <property type="evidence" value="ECO:0007669"/>
    <property type="project" value="TreeGrafter"/>
</dbReference>
<dbReference type="GO" id="GO:0005524">
    <property type="term" value="F:ATP binding"/>
    <property type="evidence" value="ECO:0007669"/>
    <property type="project" value="UniProtKB-KW"/>
</dbReference>
<evidence type="ECO:0000256" key="11">
    <source>
        <dbReference type="SAM" id="MobiDB-lite"/>
    </source>
</evidence>
<evidence type="ECO:0000256" key="3">
    <source>
        <dbReference type="ARBA" id="ARBA00022763"/>
    </source>
</evidence>
<dbReference type="InterPro" id="IPR016194">
    <property type="entry name" value="SPOC-like_C_dom_sf"/>
</dbReference>
<proteinExistence type="predicted"/>
<evidence type="ECO:0000256" key="4">
    <source>
        <dbReference type="ARBA" id="ARBA00022801"/>
    </source>
</evidence>
<evidence type="ECO:0000256" key="10">
    <source>
        <dbReference type="ARBA" id="ARBA00023242"/>
    </source>
</evidence>
<organism evidence="13 14">
    <name type="scientific">Trypanosoma congolense (strain IL3000)</name>
    <dbReference type="NCBI Taxonomy" id="1068625"/>
    <lineage>
        <taxon>Eukaryota</taxon>
        <taxon>Discoba</taxon>
        <taxon>Euglenozoa</taxon>
        <taxon>Kinetoplastea</taxon>
        <taxon>Metakinetoplastina</taxon>
        <taxon>Trypanosomatida</taxon>
        <taxon>Trypanosomatidae</taxon>
        <taxon>Trypanosoma</taxon>
        <taxon>Nannomonas</taxon>
    </lineage>
</organism>
<keyword evidence="9" id="KW-0234">DNA repair</keyword>
<keyword evidence="2" id="KW-0547">Nucleotide-binding</keyword>
<keyword evidence="3" id="KW-0227">DNA damage</keyword>
<dbReference type="SUPFAM" id="SSF100939">
    <property type="entry name" value="SPOC domain-like"/>
    <property type="match status" value="1"/>
</dbReference>
<evidence type="ECO:0000256" key="5">
    <source>
        <dbReference type="ARBA" id="ARBA00022806"/>
    </source>
</evidence>
<keyword evidence="14" id="KW-1185">Reference proteome</keyword>
<dbReference type="OMA" id="HFPYEED"/>
<dbReference type="GO" id="GO:0042162">
    <property type="term" value="F:telomeric DNA binding"/>
    <property type="evidence" value="ECO:0007669"/>
    <property type="project" value="TreeGrafter"/>
</dbReference>
<comment type="caution">
    <text evidence="13">The sequence shown here is derived from an EMBL/GenBank/DDBJ whole genome shotgun (WGS) entry which is preliminary data.</text>
</comment>
<feature type="domain" description="Ku" evidence="12">
    <location>
        <begin position="331"/>
        <end position="427"/>
    </location>
</feature>
<keyword evidence="5" id="KW-0347">Helicase</keyword>
<reference evidence="14" key="1">
    <citation type="submission" date="2011-07" db="EMBL/GenBank/DDBJ databases">
        <title>Divergent evolution of antigenic variation in African trypanosomes.</title>
        <authorList>
            <person name="Jackson A.P."/>
            <person name="Berry A."/>
            <person name="Allison H.C."/>
            <person name="Burton P."/>
            <person name="Anderson J."/>
            <person name="Aslett M."/>
            <person name="Brown R."/>
            <person name="Corton N."/>
            <person name="Harris D."/>
            <person name="Hauser H."/>
            <person name="Gamble J."/>
            <person name="Gilderthorp R."/>
            <person name="McQuillan J."/>
            <person name="Quail M.A."/>
            <person name="Sanders M."/>
            <person name="Van Tonder A."/>
            <person name="Ginger M.L."/>
            <person name="Donelson J.E."/>
            <person name="Field M.C."/>
            <person name="Barry J.D."/>
            <person name="Berriman M."/>
            <person name="Hertz-Fowler C."/>
        </authorList>
    </citation>
    <scope>NUCLEOTIDE SEQUENCE [LARGE SCALE GENOMIC DNA]</scope>
    <source>
        <strain evidence="14">IL3000</strain>
    </source>
</reference>
<keyword evidence="8" id="KW-0233">DNA recombination</keyword>
<dbReference type="VEuPathDB" id="TriTrypDB:TcIL3000_0_54200"/>
<evidence type="ECO:0000313" key="14">
    <source>
        <dbReference type="Proteomes" id="UP000000702"/>
    </source>
</evidence>
<dbReference type="GO" id="GO:0000723">
    <property type="term" value="P:telomere maintenance"/>
    <property type="evidence" value="ECO:0007669"/>
    <property type="project" value="TreeGrafter"/>
</dbReference>
<evidence type="ECO:0000256" key="8">
    <source>
        <dbReference type="ARBA" id="ARBA00023172"/>
    </source>
</evidence>
<dbReference type="InterPro" id="IPR006164">
    <property type="entry name" value="DNA_bd_Ku70/Ku80"/>
</dbReference>
<keyword evidence="10" id="KW-0539">Nucleus</keyword>
<dbReference type="AlphaFoldDB" id="F9WC51"/>
<comment type="subcellular location">
    <subcellularLocation>
        <location evidence="1">Nucleus</location>
    </subcellularLocation>
</comment>
<protein>
    <submittedName>
        <fullName evidence="13">WGS project CAEQ00000000 data, annotated contig 2186</fullName>
    </submittedName>
</protein>
<evidence type="ECO:0000259" key="12">
    <source>
        <dbReference type="Pfam" id="PF02735"/>
    </source>
</evidence>